<feature type="region of interest" description="Disordered" evidence="1">
    <location>
        <begin position="142"/>
        <end position="239"/>
    </location>
</feature>
<feature type="region of interest" description="Disordered" evidence="1">
    <location>
        <begin position="26"/>
        <end position="105"/>
    </location>
</feature>
<evidence type="ECO:0000313" key="3">
    <source>
        <dbReference type="Proteomes" id="UP000011761"/>
    </source>
</evidence>
<keyword evidence="3" id="KW-1185">Reference proteome</keyword>
<feature type="compositionally biased region" description="Low complexity" evidence="1">
    <location>
        <begin position="87"/>
        <end position="99"/>
    </location>
</feature>
<sequence length="378" mass="39511">MIIAAIALRKPENQEKVKEVFKKGWKPAGDRQIHRDTWKSDVMGMATGKKKDPYEASRNHQSSPLATLKDPDSFGPPPKHSAYYPNAITAGSSSSTAARGGLGAAVPASATLRIEDGQAQEQEEAATAVVVAEQLPVVPYRKDTTGLRTDHLPKPPVRRANGDVTASPVRRTHSETLATPARTSSPSLPPRQTTTARPALPALPTRQASKPPPVLPPRMTENPNEYTPPPPPTYGEAVQAPSEDPAIINAGAAARLGQAGVSVPAFDVGAQSAAPRAPRPPPAQPRGPELSELQARFARMNSGAEAQASPAPSPARLIRTTTDVDTQMPLPTSPASVAGKKKPPPPPPPKKSGLGGKPSNNAPAPPPVPMSSKPRPGG</sequence>
<evidence type="ECO:0000313" key="2">
    <source>
        <dbReference type="EMBL" id="EMC92418.1"/>
    </source>
</evidence>
<evidence type="ECO:0000256" key="1">
    <source>
        <dbReference type="SAM" id="MobiDB-lite"/>
    </source>
</evidence>
<dbReference type="Proteomes" id="UP000011761">
    <property type="component" value="Unassembled WGS sequence"/>
</dbReference>
<dbReference type="OrthoDB" id="3357271at2759"/>
<dbReference type="OMA" id="MKNGWHP"/>
<gene>
    <name evidence="2" type="ORF">BAUCODRAFT_27705</name>
</gene>
<proteinExistence type="predicted"/>
<feature type="compositionally biased region" description="Basic and acidic residues" evidence="1">
    <location>
        <begin position="26"/>
        <end position="39"/>
    </location>
</feature>
<organism evidence="2 3">
    <name type="scientific">Baudoinia panamericana (strain UAMH 10762)</name>
    <name type="common">Angels' share fungus</name>
    <name type="synonym">Baudoinia compniacensis (strain UAMH 10762)</name>
    <dbReference type="NCBI Taxonomy" id="717646"/>
    <lineage>
        <taxon>Eukaryota</taxon>
        <taxon>Fungi</taxon>
        <taxon>Dikarya</taxon>
        <taxon>Ascomycota</taxon>
        <taxon>Pezizomycotina</taxon>
        <taxon>Dothideomycetes</taxon>
        <taxon>Dothideomycetidae</taxon>
        <taxon>Mycosphaerellales</taxon>
        <taxon>Teratosphaeriaceae</taxon>
        <taxon>Baudoinia</taxon>
    </lineage>
</organism>
<dbReference type="PRINTS" id="PR01217">
    <property type="entry name" value="PRICHEXTENSN"/>
</dbReference>
<feature type="compositionally biased region" description="Basic and acidic residues" evidence="1">
    <location>
        <begin position="142"/>
        <end position="153"/>
    </location>
</feature>
<reference evidence="2 3" key="1">
    <citation type="journal article" date="2012" name="PLoS Pathog.">
        <title>Diverse lifestyles and strategies of plant pathogenesis encoded in the genomes of eighteen Dothideomycetes fungi.</title>
        <authorList>
            <person name="Ohm R.A."/>
            <person name="Feau N."/>
            <person name="Henrissat B."/>
            <person name="Schoch C.L."/>
            <person name="Horwitz B.A."/>
            <person name="Barry K.W."/>
            <person name="Condon B.J."/>
            <person name="Copeland A.C."/>
            <person name="Dhillon B."/>
            <person name="Glaser F."/>
            <person name="Hesse C.N."/>
            <person name="Kosti I."/>
            <person name="LaButti K."/>
            <person name="Lindquist E.A."/>
            <person name="Lucas S."/>
            <person name="Salamov A.A."/>
            <person name="Bradshaw R.E."/>
            <person name="Ciuffetti L."/>
            <person name="Hamelin R.C."/>
            <person name="Kema G.H.J."/>
            <person name="Lawrence C."/>
            <person name="Scott J.A."/>
            <person name="Spatafora J.W."/>
            <person name="Turgeon B.G."/>
            <person name="de Wit P.J.G.M."/>
            <person name="Zhong S."/>
            <person name="Goodwin S.B."/>
            <person name="Grigoriev I.V."/>
        </authorList>
    </citation>
    <scope>NUCLEOTIDE SEQUENCE [LARGE SCALE GENOMIC DNA]</scope>
    <source>
        <strain evidence="2 3">UAMH 10762</strain>
    </source>
</reference>
<feature type="compositionally biased region" description="Polar residues" evidence="1">
    <location>
        <begin position="175"/>
        <end position="196"/>
    </location>
</feature>
<name>M2MM15_BAUPA</name>
<feature type="region of interest" description="Disordered" evidence="1">
    <location>
        <begin position="270"/>
        <end position="378"/>
    </location>
</feature>
<dbReference type="RefSeq" id="XP_007680312.1">
    <property type="nucleotide sequence ID" value="XM_007682122.1"/>
</dbReference>
<dbReference type="EMBL" id="KB445562">
    <property type="protein sequence ID" value="EMC92418.1"/>
    <property type="molecule type" value="Genomic_DNA"/>
</dbReference>
<protein>
    <submittedName>
        <fullName evidence="2">Uncharacterized protein</fullName>
    </submittedName>
</protein>
<feature type="compositionally biased region" description="Basic and acidic residues" evidence="1">
    <location>
        <begin position="49"/>
        <end position="58"/>
    </location>
</feature>
<dbReference type="AlphaFoldDB" id="M2MM15"/>
<accession>M2MM15</accession>
<dbReference type="GeneID" id="19110620"/>
<dbReference type="HOGENOM" id="CLU_036511_0_0_1"/>
<dbReference type="KEGG" id="bcom:BAUCODRAFT_27705"/>
<dbReference type="eggNOG" id="ENOG502RRXM">
    <property type="taxonomic scope" value="Eukaryota"/>
</dbReference>